<evidence type="ECO:0000256" key="1">
    <source>
        <dbReference type="ARBA" id="ARBA00005091"/>
    </source>
</evidence>
<dbReference type="STRING" id="1795632.TH606_01945"/>
<dbReference type="InterPro" id="IPR017926">
    <property type="entry name" value="GATASE"/>
</dbReference>
<dbReference type="Gene3D" id="3.20.20.70">
    <property type="entry name" value="Aldolase class I"/>
    <property type="match status" value="1"/>
</dbReference>
<comment type="pathway">
    <text evidence="1 13">Amino-acid biosynthesis; L-histidine biosynthesis; L-histidine from 5-phospho-alpha-D-ribose 1-diphosphate: step 5/9.</text>
</comment>
<name>A0A177E8S7_9BACT</name>
<dbReference type="NCBIfam" id="TIGR01855">
    <property type="entry name" value="IMP_synth_hisH"/>
    <property type="match status" value="1"/>
</dbReference>
<dbReference type="GO" id="GO:0000107">
    <property type="term" value="F:imidazoleglycerol-phosphate synthase activity"/>
    <property type="evidence" value="ECO:0007669"/>
    <property type="project" value="UniProtKB-UniRule"/>
</dbReference>
<dbReference type="Pfam" id="PF00117">
    <property type="entry name" value="GATase"/>
    <property type="match status" value="1"/>
</dbReference>
<dbReference type="InterPro" id="IPR050064">
    <property type="entry name" value="IGPS_HisA/HisF"/>
</dbReference>
<feature type="domain" description="Glutamine amidotransferase" evidence="15">
    <location>
        <begin position="4"/>
        <end position="197"/>
    </location>
</feature>
<evidence type="ECO:0000313" key="17">
    <source>
        <dbReference type="Proteomes" id="UP000076964"/>
    </source>
</evidence>
<evidence type="ECO:0000256" key="2">
    <source>
        <dbReference type="ARBA" id="ARBA00009667"/>
    </source>
</evidence>
<dbReference type="PANTHER" id="PTHR21235">
    <property type="entry name" value="IMIDAZOLE GLYCEROL PHOSPHATE SYNTHASE SUBUNIT HISF/H IGP SYNTHASE SUBUNIT HISF/H"/>
    <property type="match status" value="1"/>
</dbReference>
<dbReference type="PROSITE" id="PS51273">
    <property type="entry name" value="GATASE_TYPE_1"/>
    <property type="match status" value="1"/>
</dbReference>
<evidence type="ECO:0000259" key="15">
    <source>
        <dbReference type="Pfam" id="PF00117"/>
    </source>
</evidence>
<evidence type="ECO:0000256" key="13">
    <source>
        <dbReference type="HAMAP-Rule" id="MF_00278"/>
    </source>
</evidence>
<dbReference type="InterPro" id="IPR006062">
    <property type="entry name" value="His_biosynth"/>
</dbReference>
<evidence type="ECO:0000256" key="12">
    <source>
        <dbReference type="ARBA" id="ARBA00049534"/>
    </source>
</evidence>
<dbReference type="Pfam" id="PF00977">
    <property type="entry name" value="His_biosynth"/>
    <property type="match status" value="1"/>
</dbReference>
<gene>
    <name evidence="13" type="primary">hisH</name>
    <name evidence="16" type="ORF">TH606_01945</name>
</gene>
<keyword evidence="8 13" id="KW-0456">Lyase</keyword>
<dbReference type="NCBIfam" id="TIGR00735">
    <property type="entry name" value="hisF"/>
    <property type="match status" value="1"/>
</dbReference>
<dbReference type="EMBL" id="LSFI01000006">
    <property type="protein sequence ID" value="OAG28364.1"/>
    <property type="molecule type" value="Genomic_DNA"/>
</dbReference>
<evidence type="ECO:0000256" key="5">
    <source>
        <dbReference type="ARBA" id="ARBA00022801"/>
    </source>
</evidence>
<keyword evidence="4 13" id="KW-0028">Amino-acid biosynthesis</keyword>
<dbReference type="EC" id="3.5.1.2" evidence="13"/>
<dbReference type="FunFam" id="3.20.20.70:FF:000094">
    <property type="entry name" value="Imidazole glycerol phosphate synthase hisHF"/>
    <property type="match status" value="1"/>
</dbReference>
<reference evidence="16 17" key="1">
    <citation type="submission" date="2016-02" db="EMBL/GenBank/DDBJ databases">
        <title>Draft genome sequence of Thermodesulfatator sp. S606.</title>
        <authorList>
            <person name="Lai Q."/>
            <person name="Cao J."/>
            <person name="Dupont S."/>
            <person name="Shao Z."/>
            <person name="Jebbar M."/>
            <person name="Alain K."/>
        </authorList>
    </citation>
    <scope>NUCLEOTIDE SEQUENCE [LARGE SCALE GENOMIC DNA]</scope>
    <source>
        <strain evidence="16 17">S606</strain>
    </source>
</reference>
<dbReference type="GO" id="GO:0005737">
    <property type="term" value="C:cytoplasm"/>
    <property type="evidence" value="ECO:0007669"/>
    <property type="project" value="UniProtKB-SubCell"/>
</dbReference>
<dbReference type="GO" id="GO:0016829">
    <property type="term" value="F:lyase activity"/>
    <property type="evidence" value="ECO:0007669"/>
    <property type="project" value="UniProtKB-KW"/>
</dbReference>
<evidence type="ECO:0000256" key="6">
    <source>
        <dbReference type="ARBA" id="ARBA00022962"/>
    </source>
</evidence>
<feature type="active site" evidence="13">
    <location>
        <position position="183"/>
    </location>
</feature>
<sequence length="531" mass="59107">MLTLLDYGAGNVRSVVNALESLGKKVKFVEKPEDILSAEKLIFPGVGNFSSLINTLHEKDFYEPLKRYLQENRPFLGICLGLQALFEYSEEAPGVKGLGIFKGYVKRFDTNLSVPHIGWNGIKAQKPSRLFEGLSGEEKLYFVHSYHIVPEEADIVLCTTDYGYEFVSAIEKGNIIATQFHPEKSGQVGLKILKNFLELEKPAVKPKFIPSKTRLAKRIVACLDVRTNDEGDLVVTKGDQYDVREKGRVRNLGKPVELARRYYTEGADEITFLNITGFRDFPLKDLPMLEVLRLTSQNVFVPLTIGGGIRDFTDRDGRFYSALEVASEYFRSGADKVSIGSDAVLIVEEYLRTGKATGQSSIETISKVYGAQAVVISIDPRRVYVDSPEKTRHPVIETEIPGPNGEKYCWFQCTIKGGREGRDIDAITLAKVCEKLGAGEILLNSIDRDGTNLGFDIELIQAVKEAISIPVIASSGAGSPEHFYEVFTKTGVEAALAAGIFHRKEVSIEEVKCYLKEKGIEIRPIFREELL</sequence>
<dbReference type="InterPro" id="IPR014640">
    <property type="entry name" value="IGPS_HisHF"/>
</dbReference>
<keyword evidence="7 13" id="KW-0368">Histidine biosynthesis</keyword>
<dbReference type="UniPathway" id="UPA00031">
    <property type="reaction ID" value="UER00010"/>
</dbReference>
<keyword evidence="9" id="KW-0511">Multifunctional enzyme</keyword>
<feature type="active site" evidence="13">
    <location>
        <position position="181"/>
    </location>
</feature>
<evidence type="ECO:0000256" key="9">
    <source>
        <dbReference type="ARBA" id="ARBA00023268"/>
    </source>
</evidence>
<comment type="subunit">
    <text evidence="3 13">Heterodimer of HisH and HisF.</text>
</comment>
<dbReference type="PANTHER" id="PTHR21235:SF2">
    <property type="entry name" value="IMIDAZOLE GLYCEROL PHOSPHATE SYNTHASE HISHF"/>
    <property type="match status" value="1"/>
</dbReference>
<dbReference type="InterPro" id="IPR004651">
    <property type="entry name" value="HisF"/>
</dbReference>
<accession>A0A177E8S7</accession>
<dbReference type="GO" id="GO:0000105">
    <property type="term" value="P:L-histidine biosynthetic process"/>
    <property type="evidence" value="ECO:0007669"/>
    <property type="project" value="UniProtKB-UniRule"/>
</dbReference>
<comment type="catalytic activity">
    <reaction evidence="12 13">
        <text>L-glutamine + H2O = L-glutamate + NH4(+)</text>
        <dbReference type="Rhea" id="RHEA:15889"/>
        <dbReference type="ChEBI" id="CHEBI:15377"/>
        <dbReference type="ChEBI" id="CHEBI:28938"/>
        <dbReference type="ChEBI" id="CHEBI:29985"/>
        <dbReference type="ChEBI" id="CHEBI:58359"/>
        <dbReference type="EC" id="3.5.1.2"/>
    </reaction>
</comment>
<evidence type="ECO:0000256" key="10">
    <source>
        <dbReference type="ARBA" id="ARBA00025475"/>
    </source>
</evidence>
<dbReference type="HAMAP" id="MF_00278">
    <property type="entry name" value="HisH"/>
    <property type="match status" value="1"/>
</dbReference>
<evidence type="ECO:0000256" key="3">
    <source>
        <dbReference type="ARBA" id="ARBA00011152"/>
    </source>
</evidence>
<keyword evidence="17" id="KW-1185">Reference proteome</keyword>
<evidence type="ECO:0000256" key="11">
    <source>
        <dbReference type="ARBA" id="ARBA00047838"/>
    </source>
</evidence>
<dbReference type="InterPro" id="IPR010139">
    <property type="entry name" value="Imidazole-glycPsynth_HisH"/>
</dbReference>
<feature type="active site" description="Nucleophile" evidence="13">
    <location>
        <position position="79"/>
    </location>
</feature>
<keyword evidence="6 13" id="KW-0315">Glutamine amidotransferase</keyword>
<dbReference type="Proteomes" id="UP000076964">
    <property type="component" value="Unassembled WGS sequence"/>
</dbReference>
<comment type="function">
    <text evidence="13">IGPS catalyzes the conversion of PRFAR and glutamine to IGP, AICAR and glutamate. The HisH subunit catalyzes the hydrolysis of glutamine to glutamate and ammonia as part of the synthesis of IGP and AICAR. The resulting ammonia molecule is channeled to the active site of HisF.</text>
</comment>
<dbReference type="InterPro" id="IPR029062">
    <property type="entry name" value="Class_I_gatase-like"/>
</dbReference>
<keyword evidence="5 13" id="KW-0378">Hydrolase</keyword>
<dbReference type="GO" id="GO:0004359">
    <property type="term" value="F:glutaminase activity"/>
    <property type="evidence" value="ECO:0007669"/>
    <property type="project" value="UniProtKB-EC"/>
</dbReference>
<protein>
    <recommendedName>
        <fullName evidence="13">Imidazole glycerol phosphate synthase subunit HisH</fullName>
        <ecNumber evidence="13">4.3.2.10</ecNumber>
    </recommendedName>
    <alternativeName>
        <fullName evidence="13">IGP synthase glutaminase subunit</fullName>
        <ecNumber evidence="13">3.5.1.2</ecNumber>
    </alternativeName>
    <alternativeName>
        <fullName evidence="13">IGP synthase subunit HisH</fullName>
    </alternativeName>
    <alternativeName>
        <fullName evidence="13">ImGP synthase subunit HisH</fullName>
        <shortName evidence="13">IGPS subunit HisH</shortName>
    </alternativeName>
</protein>
<evidence type="ECO:0000256" key="8">
    <source>
        <dbReference type="ARBA" id="ARBA00023239"/>
    </source>
</evidence>
<comment type="caution">
    <text evidence="16">The sequence shown here is derived from an EMBL/GenBank/DDBJ whole genome shotgun (WGS) entry which is preliminary data.</text>
</comment>
<dbReference type="AlphaFoldDB" id="A0A177E8S7"/>
<dbReference type="EC" id="4.3.2.10" evidence="13"/>
<evidence type="ECO:0000313" key="16">
    <source>
        <dbReference type="EMBL" id="OAG28364.1"/>
    </source>
</evidence>
<evidence type="ECO:0000256" key="7">
    <source>
        <dbReference type="ARBA" id="ARBA00023102"/>
    </source>
</evidence>
<organism evidence="16 17">
    <name type="scientific">Thermodesulfatator autotrophicus</name>
    <dbReference type="NCBI Taxonomy" id="1795632"/>
    <lineage>
        <taxon>Bacteria</taxon>
        <taxon>Pseudomonadati</taxon>
        <taxon>Thermodesulfobacteriota</taxon>
        <taxon>Thermodesulfobacteria</taxon>
        <taxon>Thermodesulfobacteriales</taxon>
        <taxon>Thermodesulfatatoraceae</taxon>
        <taxon>Thermodesulfatator</taxon>
    </lineage>
</organism>
<keyword evidence="13" id="KW-0963">Cytoplasm</keyword>
<dbReference type="OrthoDB" id="9807749at2"/>
<dbReference type="RefSeq" id="WP_068541014.1">
    <property type="nucleotide sequence ID" value="NZ_LSFI01000006.1"/>
</dbReference>
<comment type="subcellular location">
    <subcellularLocation>
        <location evidence="13">Cytoplasm</location>
    </subcellularLocation>
</comment>
<dbReference type="SUPFAM" id="SSF52317">
    <property type="entry name" value="Class I glutamine amidotransferase-like"/>
    <property type="match status" value="1"/>
</dbReference>
<comment type="similarity">
    <text evidence="2 14">Belongs to the HisA/HisF family.</text>
</comment>
<comment type="catalytic activity">
    <reaction evidence="11 13">
        <text>5-[(5-phospho-1-deoxy-D-ribulos-1-ylimino)methylamino]-1-(5-phospho-beta-D-ribosyl)imidazole-4-carboxamide + L-glutamine = D-erythro-1-(imidazol-4-yl)glycerol 3-phosphate + 5-amino-1-(5-phospho-beta-D-ribosyl)imidazole-4-carboxamide + L-glutamate + H(+)</text>
        <dbReference type="Rhea" id="RHEA:24793"/>
        <dbReference type="ChEBI" id="CHEBI:15378"/>
        <dbReference type="ChEBI" id="CHEBI:29985"/>
        <dbReference type="ChEBI" id="CHEBI:58278"/>
        <dbReference type="ChEBI" id="CHEBI:58359"/>
        <dbReference type="ChEBI" id="CHEBI:58475"/>
        <dbReference type="ChEBI" id="CHEBI:58525"/>
        <dbReference type="EC" id="4.3.2.10"/>
    </reaction>
</comment>
<comment type="function">
    <text evidence="10">IGPS catalyzes the conversion of PRFAR and glutamine to IGP, AICAR and glutamate. The HisF subunit catalyzes the cyclization activity that produces IGP and AICAR from PRFAR using the ammonia provided by the HisH subunit.</text>
</comment>
<dbReference type="Gene3D" id="3.40.50.880">
    <property type="match status" value="1"/>
</dbReference>
<evidence type="ECO:0000256" key="4">
    <source>
        <dbReference type="ARBA" id="ARBA00022605"/>
    </source>
</evidence>
<proteinExistence type="inferred from homology"/>
<evidence type="ECO:0000256" key="14">
    <source>
        <dbReference type="RuleBase" id="RU003657"/>
    </source>
</evidence>
<dbReference type="InterPro" id="IPR011060">
    <property type="entry name" value="RibuloseP-bd_barrel"/>
</dbReference>
<dbReference type="CDD" id="cd04731">
    <property type="entry name" value="HisF"/>
    <property type="match status" value="1"/>
</dbReference>
<dbReference type="InterPro" id="IPR013785">
    <property type="entry name" value="Aldolase_TIM"/>
</dbReference>
<dbReference type="PIRSF" id="PIRSF036936">
    <property type="entry name" value="IGPS_HisHF"/>
    <property type="match status" value="1"/>
</dbReference>
<dbReference type="CDD" id="cd01748">
    <property type="entry name" value="GATase1_IGP_Synthase"/>
    <property type="match status" value="1"/>
</dbReference>
<dbReference type="SUPFAM" id="SSF51366">
    <property type="entry name" value="Ribulose-phoshate binding barrel"/>
    <property type="match status" value="1"/>
</dbReference>